<name>A0A6J6MQG7_9ZZZZ</name>
<dbReference type="PIRSF" id="PIRSF005965">
    <property type="entry name" value="Chor_mut_AroH"/>
    <property type="match status" value="1"/>
</dbReference>
<dbReference type="EMBL" id="CAFBAA010000058">
    <property type="protein sequence ID" value="CAB4845354.1"/>
    <property type="molecule type" value="Genomic_DNA"/>
</dbReference>
<dbReference type="EMBL" id="CAEZXB010000010">
    <property type="protein sequence ID" value="CAB4675218.1"/>
    <property type="molecule type" value="Genomic_DNA"/>
</dbReference>
<protein>
    <submittedName>
        <fullName evidence="1">Unannotated protein</fullName>
    </submittedName>
</protein>
<dbReference type="AlphaFoldDB" id="A0A6J6MQG7"/>
<dbReference type="CDD" id="cd02185">
    <property type="entry name" value="AroH"/>
    <property type="match status" value="1"/>
</dbReference>
<evidence type="ECO:0000313" key="1">
    <source>
        <dbReference type="EMBL" id="CAB4675218.1"/>
    </source>
</evidence>
<dbReference type="Gene3D" id="3.30.1330.40">
    <property type="entry name" value="RutC-like"/>
    <property type="match status" value="1"/>
</dbReference>
<dbReference type="GO" id="GO:0004106">
    <property type="term" value="F:chorismate mutase activity"/>
    <property type="evidence" value="ECO:0007669"/>
    <property type="project" value="TreeGrafter"/>
</dbReference>
<evidence type="ECO:0000313" key="2">
    <source>
        <dbReference type="EMBL" id="CAB4697569.1"/>
    </source>
</evidence>
<dbReference type="NCBIfam" id="TIGR01796">
    <property type="entry name" value="CM_mono_aroH"/>
    <property type="match status" value="1"/>
</dbReference>
<organism evidence="1">
    <name type="scientific">freshwater metagenome</name>
    <dbReference type="NCBI Taxonomy" id="449393"/>
    <lineage>
        <taxon>unclassified sequences</taxon>
        <taxon>metagenomes</taxon>
        <taxon>ecological metagenomes</taxon>
    </lineage>
</organism>
<dbReference type="SUPFAM" id="SSF55298">
    <property type="entry name" value="YjgF-like"/>
    <property type="match status" value="1"/>
</dbReference>
<dbReference type="EMBL" id="CAEZXN010000020">
    <property type="protein sequence ID" value="CAB4697569.1"/>
    <property type="molecule type" value="Genomic_DNA"/>
</dbReference>
<dbReference type="InterPro" id="IPR035959">
    <property type="entry name" value="RutC-like_sf"/>
</dbReference>
<evidence type="ECO:0000313" key="3">
    <source>
        <dbReference type="EMBL" id="CAB4845354.1"/>
    </source>
</evidence>
<dbReference type="PROSITE" id="PS51167">
    <property type="entry name" value="CHORISMATE_MUT_1"/>
    <property type="match status" value="1"/>
</dbReference>
<accession>A0A6J6MQG7</accession>
<dbReference type="InterPro" id="IPR008243">
    <property type="entry name" value="Chorismate_mutase_AroH"/>
</dbReference>
<dbReference type="Pfam" id="PF07736">
    <property type="entry name" value="CM_1"/>
    <property type="match status" value="1"/>
</dbReference>
<dbReference type="PANTHER" id="PTHR21164">
    <property type="entry name" value="CHORISMATE MUTASE"/>
    <property type="match status" value="1"/>
</dbReference>
<evidence type="ECO:0000313" key="4">
    <source>
        <dbReference type="EMBL" id="CAB5074772.1"/>
    </source>
</evidence>
<dbReference type="GO" id="GO:0046417">
    <property type="term" value="P:chorismate metabolic process"/>
    <property type="evidence" value="ECO:0007669"/>
    <property type="project" value="TreeGrafter"/>
</dbReference>
<gene>
    <name evidence="1" type="ORF">UFOPK2342_00725</name>
    <name evidence="2" type="ORF">UFOPK2423_00970</name>
    <name evidence="3" type="ORF">UFOPK3266_01560</name>
    <name evidence="4" type="ORF">UFOPK4367_00658</name>
</gene>
<reference evidence="1" key="1">
    <citation type="submission" date="2020-05" db="EMBL/GenBank/DDBJ databases">
        <authorList>
            <person name="Chiriac C."/>
            <person name="Salcher M."/>
            <person name="Ghai R."/>
            <person name="Kavagutti S V."/>
        </authorList>
    </citation>
    <scope>NUCLEOTIDE SEQUENCE</scope>
</reference>
<dbReference type="EMBL" id="CAFBRC010000033">
    <property type="protein sequence ID" value="CAB5074772.1"/>
    <property type="molecule type" value="Genomic_DNA"/>
</dbReference>
<proteinExistence type="predicted"/>
<sequence>MYAIRGATQVSEDSKAAIHEGVVELLSEVMRANQIEAADIISVLFTATPDLVSDFPAAAARTIGFGSVPLICAAEISVPGALPRAIRAMLHVHGRSSDVHHVYLHGAAALRQDLAQ</sequence>
<dbReference type="PANTHER" id="PTHR21164:SF0">
    <property type="entry name" value="CHORISMATE MUTASE AROH"/>
    <property type="match status" value="1"/>
</dbReference>